<dbReference type="PANTHER" id="PTHR10378">
    <property type="entry name" value="LIM DOMAIN-BINDING PROTEIN"/>
    <property type="match status" value="1"/>
</dbReference>
<comment type="caution">
    <text evidence="2">The sequence shown here is derived from an EMBL/GenBank/DDBJ whole genome shotgun (WGS) entry which is preliminary data.</text>
</comment>
<dbReference type="Proteomes" id="UP000287651">
    <property type="component" value="Unassembled WGS sequence"/>
</dbReference>
<feature type="compositionally biased region" description="Polar residues" evidence="1">
    <location>
        <begin position="148"/>
        <end position="169"/>
    </location>
</feature>
<evidence type="ECO:0000313" key="3">
    <source>
        <dbReference type="Proteomes" id="UP000287651"/>
    </source>
</evidence>
<feature type="compositionally biased region" description="Polar residues" evidence="1">
    <location>
        <begin position="129"/>
        <end position="138"/>
    </location>
</feature>
<organism evidence="2 3">
    <name type="scientific">Ensete ventricosum</name>
    <name type="common">Abyssinian banana</name>
    <name type="synonym">Musa ensete</name>
    <dbReference type="NCBI Taxonomy" id="4639"/>
    <lineage>
        <taxon>Eukaryota</taxon>
        <taxon>Viridiplantae</taxon>
        <taxon>Streptophyta</taxon>
        <taxon>Embryophyta</taxon>
        <taxon>Tracheophyta</taxon>
        <taxon>Spermatophyta</taxon>
        <taxon>Magnoliopsida</taxon>
        <taxon>Liliopsida</taxon>
        <taxon>Zingiberales</taxon>
        <taxon>Musaceae</taxon>
        <taxon>Ensete</taxon>
    </lineage>
</organism>
<protein>
    <submittedName>
        <fullName evidence="2">Uncharacterized protein</fullName>
    </submittedName>
</protein>
<dbReference type="EMBL" id="AMZH03001533">
    <property type="protein sequence ID" value="RRT78973.1"/>
    <property type="molecule type" value="Genomic_DNA"/>
</dbReference>
<accession>A0A427AS06</accession>
<proteinExistence type="predicted"/>
<dbReference type="Pfam" id="PF01803">
    <property type="entry name" value="LIM_bind"/>
    <property type="match status" value="1"/>
</dbReference>
<evidence type="ECO:0000256" key="1">
    <source>
        <dbReference type="SAM" id="MobiDB-lite"/>
    </source>
</evidence>
<dbReference type="InterPro" id="IPR029005">
    <property type="entry name" value="LIM-bd/SEUSS"/>
</dbReference>
<reference evidence="2 3" key="1">
    <citation type="journal article" date="2014" name="Agronomy (Basel)">
        <title>A Draft Genome Sequence for Ensete ventricosum, the Drought-Tolerant Tree Against Hunger.</title>
        <authorList>
            <person name="Harrison J."/>
            <person name="Moore K.A."/>
            <person name="Paszkiewicz K."/>
            <person name="Jones T."/>
            <person name="Grant M."/>
            <person name="Ambacheew D."/>
            <person name="Muzemil S."/>
            <person name="Studholme D.J."/>
        </authorList>
    </citation>
    <scope>NUCLEOTIDE SEQUENCE [LARGE SCALE GENOMIC DNA]</scope>
</reference>
<evidence type="ECO:0000313" key="2">
    <source>
        <dbReference type="EMBL" id="RRT78973.1"/>
    </source>
</evidence>
<dbReference type="AlphaFoldDB" id="A0A427AS06"/>
<sequence>MFNGCDTFDRILGTTLRMMVLSLVFRVLIDEVDDNKYDAQCNRHDPQPDMSRLLGYRDGHPRNPRADVSRLTGLVKRGLALDRCLDSTRQLGPTPPVAPTRVTAGGGGQSQSSSASGIFFQGDGGQNPAPVSSMSGNDCSGFGPASGDMNQILNSRGNSSGPSVGASSLVTDANSTLSGGAQLQRSTSFNNESYMRIPASPMSFSSNISGSSVMDGCSIDNSILYWRKFVAEYFAVRAKKRWCLSLYDNMGNHALGVFPQLAVDAWQCDICGSKSGKGFG</sequence>
<name>A0A427AS06_ENSVE</name>
<gene>
    <name evidence="2" type="ORF">B296_00008475</name>
</gene>
<feature type="region of interest" description="Disordered" evidence="1">
    <location>
        <begin position="87"/>
        <end position="169"/>
    </location>
</feature>